<feature type="non-terminal residue" evidence="1">
    <location>
        <position position="1"/>
    </location>
</feature>
<comment type="caution">
    <text evidence="1">The sequence shown here is derived from an EMBL/GenBank/DDBJ whole genome shotgun (WGS) entry which is preliminary data.</text>
</comment>
<protein>
    <recommendedName>
        <fullName evidence="3">Lipoprotein</fullName>
    </recommendedName>
</protein>
<organism evidence="1 2">
    <name type="scientific">Bowmanella yangjiangensis</name>
    <dbReference type="NCBI Taxonomy" id="2811230"/>
    <lineage>
        <taxon>Bacteria</taxon>
        <taxon>Pseudomonadati</taxon>
        <taxon>Pseudomonadota</taxon>
        <taxon>Gammaproteobacteria</taxon>
        <taxon>Alteromonadales</taxon>
        <taxon>Alteromonadaceae</taxon>
        <taxon>Bowmanella</taxon>
    </lineage>
</organism>
<accession>A0ABS3D227</accession>
<sequence>VLISLLATQLTGCPSVMNANIKNESASLLVISRPDGGYSWNINPGSEAKIPWYEGCNIIITDQDKRYYTGRFSVPPELVKPHIFSVSTELIYTDELFFATSSGQLIPVPKAAKCGWPN</sequence>
<dbReference type="Proteomes" id="UP000663992">
    <property type="component" value="Unassembled WGS sequence"/>
</dbReference>
<reference evidence="1 2" key="1">
    <citation type="submission" date="2021-03" db="EMBL/GenBank/DDBJ databases">
        <title>novel species isolated from a fishpond in China.</title>
        <authorList>
            <person name="Lu H."/>
            <person name="Cai Z."/>
        </authorList>
    </citation>
    <scope>NUCLEOTIDE SEQUENCE [LARGE SCALE GENOMIC DNA]</scope>
    <source>
        <strain evidence="1 2">Y57</strain>
    </source>
</reference>
<evidence type="ECO:0008006" key="3">
    <source>
        <dbReference type="Google" id="ProtNLM"/>
    </source>
</evidence>
<dbReference type="RefSeq" id="WP_206597143.1">
    <property type="nucleotide sequence ID" value="NZ_JAFKCS010000715.1"/>
</dbReference>
<evidence type="ECO:0000313" key="1">
    <source>
        <dbReference type="EMBL" id="MBN7823422.1"/>
    </source>
</evidence>
<gene>
    <name evidence="1" type="ORF">J0A65_26380</name>
</gene>
<keyword evidence="2" id="KW-1185">Reference proteome</keyword>
<dbReference type="EMBL" id="JAFKCS010000715">
    <property type="protein sequence ID" value="MBN7823422.1"/>
    <property type="molecule type" value="Genomic_DNA"/>
</dbReference>
<evidence type="ECO:0000313" key="2">
    <source>
        <dbReference type="Proteomes" id="UP000663992"/>
    </source>
</evidence>
<name>A0ABS3D227_9ALTE</name>
<proteinExistence type="predicted"/>